<dbReference type="Proteomes" id="UP000654075">
    <property type="component" value="Unassembled WGS sequence"/>
</dbReference>
<evidence type="ECO:0000313" key="2">
    <source>
        <dbReference type="Proteomes" id="UP000654075"/>
    </source>
</evidence>
<protein>
    <submittedName>
        <fullName evidence="1">Uncharacterized protein</fullName>
    </submittedName>
</protein>
<name>A0A813DDV4_POLGL</name>
<dbReference type="EMBL" id="CAJNNV010001146">
    <property type="protein sequence ID" value="CAE8584393.1"/>
    <property type="molecule type" value="Genomic_DNA"/>
</dbReference>
<dbReference type="AlphaFoldDB" id="A0A813DDV4"/>
<accession>A0A813DDV4</accession>
<proteinExistence type="predicted"/>
<sequence>MVKLQKIDIASSCPIREAVHRHPHMHTRTQLHASTDMRFLACAIQGELRCWLMCSAQPITVPGITSPAKRRCLADAVVYLQSPSSEFQAQT</sequence>
<comment type="caution">
    <text evidence="1">The sequence shown here is derived from an EMBL/GenBank/DDBJ whole genome shotgun (WGS) entry which is preliminary data.</text>
</comment>
<keyword evidence="2" id="KW-1185">Reference proteome</keyword>
<evidence type="ECO:0000313" key="1">
    <source>
        <dbReference type="EMBL" id="CAE8584393.1"/>
    </source>
</evidence>
<organism evidence="1 2">
    <name type="scientific">Polarella glacialis</name>
    <name type="common">Dinoflagellate</name>
    <dbReference type="NCBI Taxonomy" id="89957"/>
    <lineage>
        <taxon>Eukaryota</taxon>
        <taxon>Sar</taxon>
        <taxon>Alveolata</taxon>
        <taxon>Dinophyceae</taxon>
        <taxon>Suessiales</taxon>
        <taxon>Suessiaceae</taxon>
        <taxon>Polarella</taxon>
    </lineage>
</organism>
<reference evidence="1" key="1">
    <citation type="submission" date="2021-02" db="EMBL/GenBank/DDBJ databases">
        <authorList>
            <person name="Dougan E. K."/>
            <person name="Rhodes N."/>
            <person name="Thang M."/>
            <person name="Chan C."/>
        </authorList>
    </citation>
    <scope>NUCLEOTIDE SEQUENCE</scope>
</reference>
<gene>
    <name evidence="1" type="ORF">PGLA1383_LOCUS3327</name>
</gene>